<comment type="caution">
    <text evidence="2">The sequence shown here is derived from an EMBL/GenBank/DDBJ whole genome shotgun (WGS) entry which is preliminary data.</text>
</comment>
<dbReference type="EMBL" id="ABCC02000017">
    <property type="protein sequence ID" value="EDP18121.1"/>
    <property type="molecule type" value="Genomic_DNA"/>
</dbReference>
<evidence type="ECO:0000313" key="2">
    <source>
        <dbReference type="EMBL" id="EDP18121.1"/>
    </source>
</evidence>
<sequence>MYFNMVNQYDTIKRLSKQEDFIVKEKERTEAYIHYIMSLSGGFMGAYALLNRCEIFGSAQTANMIHSILDLSSGSWTSLLLRLGSLLIFITAIIAATLIPRLISIDIRLICILAEIPVIAVLGFFPANMDPLMALYPVFFIMAFQWCSFTGVKGYASSTIFSTNNLRQFISSLSNYFADRNKKHLEKAWVYGFTLFFYHIGVALCWYFTKIFGIFSVWLNFLPLLLALVLVEREHIFINLRSFLQNTSA</sequence>
<dbReference type="HOGENOM" id="CLU_079303_1_0_9"/>
<dbReference type="Pfam" id="PF06912">
    <property type="entry name" value="DUF1275"/>
    <property type="match status" value="1"/>
</dbReference>
<dbReference type="eggNOG" id="COG3619">
    <property type="taxonomic scope" value="Bacteria"/>
</dbReference>
<dbReference type="Proteomes" id="UP000005396">
    <property type="component" value="Unassembled WGS sequence"/>
</dbReference>
<keyword evidence="1" id="KW-0812">Transmembrane</keyword>
<feature type="transmembrane region" description="Helical" evidence="1">
    <location>
        <begin position="215"/>
        <end position="231"/>
    </location>
</feature>
<dbReference type="AlphaFoldDB" id="A8RL13"/>
<protein>
    <recommendedName>
        <fullName evidence="4">DUF1275 domain-containing protein</fullName>
    </recommendedName>
</protein>
<keyword evidence="1" id="KW-0472">Membrane</keyword>
<proteinExistence type="predicted"/>
<accession>A8RL13</accession>
<gene>
    <name evidence="2" type="ORF">CLOBOL_01475</name>
</gene>
<organism evidence="2 3">
    <name type="scientific">Enterocloster bolteae (strain ATCC BAA-613 / DSM 15670 / CCUG 46953 / JCM 12243 / WAL 16351)</name>
    <name type="common">Clostridium bolteae</name>
    <dbReference type="NCBI Taxonomy" id="411902"/>
    <lineage>
        <taxon>Bacteria</taxon>
        <taxon>Bacillati</taxon>
        <taxon>Bacillota</taxon>
        <taxon>Clostridia</taxon>
        <taxon>Lachnospirales</taxon>
        <taxon>Lachnospiraceae</taxon>
        <taxon>Enterocloster</taxon>
    </lineage>
</organism>
<dbReference type="InterPro" id="IPR010699">
    <property type="entry name" value="DUF1275"/>
</dbReference>
<name>A8RL13_ENTBW</name>
<reference evidence="2 3" key="1">
    <citation type="submission" date="2007-08" db="EMBL/GenBank/DDBJ databases">
        <authorList>
            <person name="Fulton L."/>
            <person name="Clifton S."/>
            <person name="Fulton B."/>
            <person name="Xu J."/>
            <person name="Minx P."/>
            <person name="Pepin K.H."/>
            <person name="Johnson M."/>
            <person name="Thiruvilangam P."/>
            <person name="Bhonagiri V."/>
            <person name="Nash W.E."/>
            <person name="Mardis E.R."/>
            <person name="Wilson R.K."/>
        </authorList>
    </citation>
    <scope>NUCLEOTIDE SEQUENCE [LARGE SCALE GENOMIC DNA]</scope>
    <source>
        <strain evidence="3">ATCC BAA-613 / DSM 15670 / CCUG 46953 / JCM 12243 / WAL 16351</strain>
    </source>
</reference>
<feature type="transmembrane region" description="Helical" evidence="1">
    <location>
        <begin position="32"/>
        <end position="50"/>
    </location>
</feature>
<evidence type="ECO:0000313" key="3">
    <source>
        <dbReference type="Proteomes" id="UP000005396"/>
    </source>
</evidence>
<dbReference type="PANTHER" id="PTHR37314">
    <property type="entry name" value="SLR0142 PROTEIN"/>
    <property type="match status" value="1"/>
</dbReference>
<feature type="transmembrane region" description="Helical" evidence="1">
    <location>
        <begin position="133"/>
        <end position="152"/>
    </location>
</feature>
<keyword evidence="1" id="KW-1133">Transmembrane helix</keyword>
<feature type="transmembrane region" description="Helical" evidence="1">
    <location>
        <begin position="188"/>
        <end position="209"/>
    </location>
</feature>
<dbReference type="PaxDb" id="411902-CLOBOL_01475"/>
<feature type="transmembrane region" description="Helical" evidence="1">
    <location>
        <begin position="79"/>
        <end position="100"/>
    </location>
</feature>
<evidence type="ECO:0008006" key="4">
    <source>
        <dbReference type="Google" id="ProtNLM"/>
    </source>
</evidence>
<dbReference type="PANTHER" id="PTHR37314:SF4">
    <property type="entry name" value="UPF0700 TRANSMEMBRANE PROTEIN YOAK"/>
    <property type="match status" value="1"/>
</dbReference>
<reference evidence="2 3" key="2">
    <citation type="submission" date="2007-09" db="EMBL/GenBank/DDBJ databases">
        <title>Draft genome sequence of Clostridium bolteae (ATCC BAA-613).</title>
        <authorList>
            <person name="Sudarsanam P."/>
            <person name="Ley R."/>
            <person name="Guruge J."/>
            <person name="Turnbaugh P.J."/>
            <person name="Mahowald M."/>
            <person name="Liep D."/>
            <person name="Gordon J."/>
        </authorList>
    </citation>
    <scope>NUCLEOTIDE SEQUENCE [LARGE SCALE GENOMIC DNA]</scope>
    <source>
        <strain evidence="3">ATCC BAA-613 / DSM 15670 / CCUG 46953 / JCM 12243 / WAL 16351</strain>
    </source>
</reference>
<feature type="transmembrane region" description="Helical" evidence="1">
    <location>
        <begin position="107"/>
        <end position="127"/>
    </location>
</feature>
<evidence type="ECO:0000256" key="1">
    <source>
        <dbReference type="SAM" id="Phobius"/>
    </source>
</evidence>